<name>A0A0B7F973_THACB</name>
<evidence type="ECO:0000313" key="3">
    <source>
        <dbReference type="Proteomes" id="UP000059188"/>
    </source>
</evidence>
<proteinExistence type="predicted"/>
<evidence type="ECO:0000256" key="1">
    <source>
        <dbReference type="SAM" id="Phobius"/>
    </source>
</evidence>
<feature type="transmembrane region" description="Helical" evidence="1">
    <location>
        <begin position="70"/>
        <end position="88"/>
    </location>
</feature>
<keyword evidence="1" id="KW-1133">Transmembrane helix</keyword>
<dbReference type="Proteomes" id="UP000059188">
    <property type="component" value="Unassembled WGS sequence"/>
</dbReference>
<accession>A0A0B7F973</accession>
<sequence length="90" mass="10018">MGAALEGNANSGPAKDPHAWDDSAVLRVIMGIHTVRDWANLAHDCSAIDNKALEYSQPPRPYCARTERRIFPVVYFLAAFLPVAIYLLDY</sequence>
<keyword evidence="3" id="KW-1185">Reference proteome</keyword>
<keyword evidence="1" id="KW-0812">Transmembrane</keyword>
<reference evidence="2 3" key="1">
    <citation type="submission" date="2014-11" db="EMBL/GenBank/DDBJ databases">
        <authorList>
            <person name="Wibberg Daniel"/>
        </authorList>
    </citation>
    <scope>NUCLEOTIDE SEQUENCE [LARGE SCALE GENOMIC DNA]</scope>
    <source>
        <strain evidence="2">Rhizoctonia solani AG1-IB 7/3/14</strain>
    </source>
</reference>
<gene>
    <name evidence="2" type="ORF">RSOLAG1IB_11112</name>
</gene>
<protein>
    <submittedName>
        <fullName evidence="2">Uncharacterized protein</fullName>
    </submittedName>
</protein>
<evidence type="ECO:0000313" key="2">
    <source>
        <dbReference type="EMBL" id="CEL52768.1"/>
    </source>
</evidence>
<organism evidence="2 3">
    <name type="scientific">Thanatephorus cucumeris (strain AG1-IB / isolate 7/3/14)</name>
    <name type="common">Lettuce bottom rot fungus</name>
    <name type="synonym">Rhizoctonia solani</name>
    <dbReference type="NCBI Taxonomy" id="1108050"/>
    <lineage>
        <taxon>Eukaryota</taxon>
        <taxon>Fungi</taxon>
        <taxon>Dikarya</taxon>
        <taxon>Basidiomycota</taxon>
        <taxon>Agaricomycotina</taxon>
        <taxon>Agaricomycetes</taxon>
        <taxon>Cantharellales</taxon>
        <taxon>Ceratobasidiaceae</taxon>
        <taxon>Rhizoctonia</taxon>
        <taxon>Rhizoctonia solani AG-1</taxon>
    </lineage>
</organism>
<keyword evidence="1" id="KW-0472">Membrane</keyword>
<dbReference type="AlphaFoldDB" id="A0A0B7F973"/>
<dbReference type="EMBL" id="LN679201">
    <property type="protein sequence ID" value="CEL52768.1"/>
    <property type="molecule type" value="Genomic_DNA"/>
</dbReference>